<comment type="pathway">
    <text evidence="1 4">Purine metabolism; IMP biosynthesis via de novo pathway; N(2)-formyl-N(1)-(5-phospho-D-ribosyl)glycinamide from N(1)-(5-phospho-D-ribosyl)glycinamide (10-formyl THF route): step 1/1.</text>
</comment>
<dbReference type="HAMAP" id="MF_01930">
    <property type="entry name" value="PurN"/>
    <property type="match status" value="1"/>
</dbReference>
<comment type="function">
    <text evidence="4">Catalyzes the transfer of a formyl group from 10-formyltetrahydrofolate to 5-phospho-ribosyl-glycinamide (GAR), producing 5-phospho-ribosyl-N-formylglycinamide (FGAR) and tetrahydrofolate.</text>
</comment>
<dbReference type="RefSeq" id="WP_048462157.1">
    <property type="nucleotide sequence ID" value="NZ_JBNTQU010000052.1"/>
</dbReference>
<comment type="caution">
    <text evidence="6">The sequence shown here is derived from an EMBL/GenBank/DDBJ whole genome shotgun (WGS) entry which is preliminary data.</text>
</comment>
<comment type="caution">
    <text evidence="4">Lacks conserved residue(s) required for the propagation of feature annotation.</text>
</comment>
<dbReference type="PANTHER" id="PTHR43369">
    <property type="entry name" value="PHOSPHORIBOSYLGLYCINAMIDE FORMYLTRANSFERASE"/>
    <property type="match status" value="1"/>
</dbReference>
<dbReference type="GO" id="GO:0004644">
    <property type="term" value="F:phosphoribosylglycinamide formyltransferase activity"/>
    <property type="evidence" value="ECO:0007669"/>
    <property type="project" value="UniProtKB-UniRule"/>
</dbReference>
<evidence type="ECO:0000313" key="6">
    <source>
        <dbReference type="EMBL" id="KMO40763.1"/>
    </source>
</evidence>
<dbReference type="NCBIfam" id="TIGR00639">
    <property type="entry name" value="PurN"/>
    <property type="match status" value="1"/>
</dbReference>
<evidence type="ECO:0000256" key="1">
    <source>
        <dbReference type="ARBA" id="ARBA00005054"/>
    </source>
</evidence>
<dbReference type="Proteomes" id="UP000035929">
    <property type="component" value="Unassembled WGS sequence"/>
</dbReference>
<protein>
    <recommendedName>
        <fullName evidence="4">Phosphoribosylglycinamide formyltransferase</fullName>
        <ecNumber evidence="4">2.1.2.2</ecNumber>
    </recommendedName>
    <alternativeName>
        <fullName evidence="4">5'-phosphoribosylglycinamide transformylase</fullName>
    </alternativeName>
    <alternativeName>
        <fullName evidence="4">GAR transformylase</fullName>
        <shortName evidence="4">GART</shortName>
    </alternativeName>
</protein>
<reference evidence="6 7" key="1">
    <citation type="submission" date="2015-03" db="EMBL/GenBank/DDBJ databases">
        <title>Genome sequencing of Methylobacterium aquaticum DSM16371 type strain.</title>
        <authorList>
            <person name="Chaudhry V."/>
            <person name="Patil P.B."/>
        </authorList>
    </citation>
    <scope>NUCLEOTIDE SEQUENCE [LARGE SCALE GENOMIC DNA]</scope>
    <source>
        <strain evidence="6 7">DSM 16371</strain>
    </source>
</reference>
<evidence type="ECO:0000256" key="3">
    <source>
        <dbReference type="ARBA" id="ARBA00022755"/>
    </source>
</evidence>
<dbReference type="EMBL" id="LABX01000015">
    <property type="protein sequence ID" value="KMO40763.1"/>
    <property type="molecule type" value="Genomic_DNA"/>
</dbReference>
<dbReference type="InterPro" id="IPR036477">
    <property type="entry name" value="Formyl_transf_N_sf"/>
</dbReference>
<keyword evidence="3 4" id="KW-0658">Purine biosynthesis</keyword>
<dbReference type="PANTHER" id="PTHR43369:SF2">
    <property type="entry name" value="PHOSPHORIBOSYLGLYCINAMIDE FORMYLTRANSFERASE"/>
    <property type="match status" value="1"/>
</dbReference>
<dbReference type="PATRIC" id="fig|270351.6.peg.1470"/>
<dbReference type="GO" id="GO:0006189">
    <property type="term" value="P:'de novo' IMP biosynthetic process"/>
    <property type="evidence" value="ECO:0007669"/>
    <property type="project" value="UniProtKB-UniRule"/>
</dbReference>
<dbReference type="Gene3D" id="3.40.50.170">
    <property type="entry name" value="Formyl transferase, N-terminal domain"/>
    <property type="match status" value="1"/>
</dbReference>
<comment type="similarity">
    <text evidence="4">Belongs to the GART family.</text>
</comment>
<feature type="domain" description="Formyl transferase N-terminal" evidence="5">
    <location>
        <begin position="6"/>
        <end position="185"/>
    </location>
</feature>
<sequence>MSTRARIAILISGRGSNMVSLIEAAQAPDYPAEIVLVASNRPDAPGLARAAQAGLATVTVDHRAFSDRAAFERALDAALREHGAELLVLAGFMRVLTPWFVEAWAGRMLNIHPSLLPLFRGTHTHAQALAAGVRVHGCTVHFVVPELDAGPIVAQAAVPVLPGDDEDALSARVLVQEHRIYPAALALVASGQARLDGGRVVFSEGSGAAEGALLVPGLAWSRSR</sequence>
<feature type="binding site" evidence="4">
    <location>
        <position position="110"/>
    </location>
    <ligand>
        <name>(6R)-10-formyltetrahydrofolate</name>
        <dbReference type="ChEBI" id="CHEBI:195366"/>
    </ligand>
</feature>
<evidence type="ECO:0000256" key="2">
    <source>
        <dbReference type="ARBA" id="ARBA00022679"/>
    </source>
</evidence>
<feature type="binding site" evidence="4">
    <location>
        <position position="68"/>
    </location>
    <ligand>
        <name>(6R)-10-formyltetrahydrofolate</name>
        <dbReference type="ChEBI" id="CHEBI:195366"/>
    </ligand>
</feature>
<accession>A0A0J6T5C0</accession>
<dbReference type="InterPro" id="IPR002376">
    <property type="entry name" value="Formyl_transf_N"/>
</dbReference>
<dbReference type="UniPathway" id="UPA00074">
    <property type="reaction ID" value="UER00126"/>
</dbReference>
<feature type="binding site" evidence="4">
    <location>
        <begin position="15"/>
        <end position="17"/>
    </location>
    <ligand>
        <name>N(1)-(5-phospho-beta-D-ribosyl)glycinamide</name>
        <dbReference type="ChEBI" id="CHEBI:143788"/>
    </ligand>
</feature>
<evidence type="ECO:0000259" key="5">
    <source>
        <dbReference type="Pfam" id="PF00551"/>
    </source>
</evidence>
<dbReference type="InterPro" id="IPR004607">
    <property type="entry name" value="GART"/>
</dbReference>
<evidence type="ECO:0000256" key="4">
    <source>
        <dbReference type="HAMAP-Rule" id="MF_01930"/>
    </source>
</evidence>
<proteinExistence type="inferred from homology"/>
<dbReference type="SUPFAM" id="SSF53328">
    <property type="entry name" value="Formyltransferase"/>
    <property type="match status" value="1"/>
</dbReference>
<dbReference type="Pfam" id="PF00551">
    <property type="entry name" value="Formyl_trans_N"/>
    <property type="match status" value="1"/>
</dbReference>
<dbReference type="GO" id="GO:0005829">
    <property type="term" value="C:cytosol"/>
    <property type="evidence" value="ECO:0007669"/>
    <property type="project" value="TreeGrafter"/>
</dbReference>
<evidence type="ECO:0000313" key="7">
    <source>
        <dbReference type="Proteomes" id="UP000035929"/>
    </source>
</evidence>
<comment type="catalytic activity">
    <reaction evidence="4">
        <text>N(1)-(5-phospho-beta-D-ribosyl)glycinamide + (6R)-10-formyltetrahydrofolate = N(2)-formyl-N(1)-(5-phospho-beta-D-ribosyl)glycinamide + (6S)-5,6,7,8-tetrahydrofolate + H(+)</text>
        <dbReference type="Rhea" id="RHEA:15053"/>
        <dbReference type="ChEBI" id="CHEBI:15378"/>
        <dbReference type="ChEBI" id="CHEBI:57453"/>
        <dbReference type="ChEBI" id="CHEBI:143788"/>
        <dbReference type="ChEBI" id="CHEBI:147286"/>
        <dbReference type="ChEBI" id="CHEBI:195366"/>
        <dbReference type="EC" id="2.1.2.2"/>
    </reaction>
</comment>
<keyword evidence="2 4" id="KW-0808">Transferase</keyword>
<feature type="active site" description="Proton donor" evidence="4">
    <location>
        <position position="112"/>
    </location>
</feature>
<dbReference type="OrthoDB" id="9806170at2"/>
<dbReference type="CDD" id="cd08645">
    <property type="entry name" value="FMT_core_GART"/>
    <property type="match status" value="1"/>
</dbReference>
<gene>
    <name evidence="4" type="primary">purN</name>
    <name evidence="6" type="ORF">VP06_02000</name>
</gene>
<feature type="site" description="Raises pKa of active site His" evidence="4">
    <location>
        <position position="148"/>
    </location>
</feature>
<dbReference type="AlphaFoldDB" id="A0A0J6T5C0"/>
<dbReference type="EC" id="2.1.2.2" evidence="4"/>
<name>A0A0J6T5C0_9HYPH</name>
<organism evidence="6 7">
    <name type="scientific">Methylobacterium aquaticum</name>
    <dbReference type="NCBI Taxonomy" id="270351"/>
    <lineage>
        <taxon>Bacteria</taxon>
        <taxon>Pseudomonadati</taxon>
        <taxon>Pseudomonadota</taxon>
        <taxon>Alphaproteobacteria</taxon>
        <taxon>Hyphomicrobiales</taxon>
        <taxon>Methylobacteriaceae</taxon>
        <taxon>Methylobacterium</taxon>
    </lineage>
</organism>